<dbReference type="RefSeq" id="WP_142902778.1">
    <property type="nucleotide sequence ID" value="NZ_ML660088.1"/>
</dbReference>
<dbReference type="AlphaFoldDB" id="A0A545U6Z0"/>
<proteinExistence type="predicted"/>
<comment type="caution">
    <text evidence="1">The sequence shown here is derived from an EMBL/GenBank/DDBJ whole genome shotgun (WGS) entry which is preliminary data.</text>
</comment>
<accession>A0A545U6Z0</accession>
<evidence type="ECO:0000313" key="1">
    <source>
        <dbReference type="EMBL" id="TQV85230.1"/>
    </source>
</evidence>
<dbReference type="OrthoDB" id="7064702at2"/>
<name>A0A545U6Z0_9GAMM</name>
<gene>
    <name evidence="1" type="ORF">FKG94_03300</name>
</gene>
<protein>
    <recommendedName>
        <fullName evidence="3">DUF4224 domain-containing protein</fullName>
    </recommendedName>
</protein>
<evidence type="ECO:0000313" key="2">
    <source>
        <dbReference type="Proteomes" id="UP000319732"/>
    </source>
</evidence>
<reference evidence="1 2" key="1">
    <citation type="submission" date="2019-06" db="EMBL/GenBank/DDBJ databases">
        <title>Whole genome sequence for Cellvibrionaceae sp. R142.</title>
        <authorList>
            <person name="Wang G."/>
        </authorList>
    </citation>
    <scope>NUCLEOTIDE SEQUENCE [LARGE SCALE GENOMIC DNA]</scope>
    <source>
        <strain evidence="1 2">R142</strain>
    </source>
</reference>
<evidence type="ECO:0008006" key="3">
    <source>
        <dbReference type="Google" id="ProtNLM"/>
    </source>
</evidence>
<dbReference type="EMBL" id="VHSG01000004">
    <property type="protein sequence ID" value="TQV85230.1"/>
    <property type="molecule type" value="Genomic_DNA"/>
</dbReference>
<organism evidence="1 2">
    <name type="scientific">Exilibacterium tricleocarpae</name>
    <dbReference type="NCBI Taxonomy" id="2591008"/>
    <lineage>
        <taxon>Bacteria</taxon>
        <taxon>Pseudomonadati</taxon>
        <taxon>Pseudomonadota</taxon>
        <taxon>Gammaproteobacteria</taxon>
        <taxon>Cellvibrionales</taxon>
        <taxon>Cellvibrionaceae</taxon>
        <taxon>Exilibacterium</taxon>
    </lineage>
</organism>
<dbReference type="Proteomes" id="UP000319732">
    <property type="component" value="Unassembled WGS sequence"/>
</dbReference>
<keyword evidence="2" id="KW-1185">Reference proteome</keyword>
<sequence length="66" mass="7634">MGALVNEDELKSWLGFDRRSAIENWLDKHKIPFHYGKGNQICTTQRAIDASLRLTNDADNDSEWKL</sequence>